<organism evidence="1 2">
    <name type="scientific">Pisolithus tinctorius Marx 270</name>
    <dbReference type="NCBI Taxonomy" id="870435"/>
    <lineage>
        <taxon>Eukaryota</taxon>
        <taxon>Fungi</taxon>
        <taxon>Dikarya</taxon>
        <taxon>Basidiomycota</taxon>
        <taxon>Agaricomycotina</taxon>
        <taxon>Agaricomycetes</taxon>
        <taxon>Agaricomycetidae</taxon>
        <taxon>Boletales</taxon>
        <taxon>Sclerodermatineae</taxon>
        <taxon>Pisolithaceae</taxon>
        <taxon>Pisolithus</taxon>
    </lineage>
</organism>
<accession>A0A0C3JEB0</accession>
<protein>
    <submittedName>
        <fullName evidence="1">Uncharacterized protein</fullName>
    </submittedName>
</protein>
<reference evidence="2" key="2">
    <citation type="submission" date="2015-01" db="EMBL/GenBank/DDBJ databases">
        <title>Evolutionary Origins and Diversification of the Mycorrhizal Mutualists.</title>
        <authorList>
            <consortium name="DOE Joint Genome Institute"/>
            <consortium name="Mycorrhizal Genomics Consortium"/>
            <person name="Kohler A."/>
            <person name="Kuo A."/>
            <person name="Nagy L.G."/>
            <person name="Floudas D."/>
            <person name="Copeland A."/>
            <person name="Barry K.W."/>
            <person name="Cichocki N."/>
            <person name="Veneault-Fourrey C."/>
            <person name="LaButti K."/>
            <person name="Lindquist E.A."/>
            <person name="Lipzen A."/>
            <person name="Lundell T."/>
            <person name="Morin E."/>
            <person name="Murat C."/>
            <person name="Riley R."/>
            <person name="Ohm R."/>
            <person name="Sun H."/>
            <person name="Tunlid A."/>
            <person name="Henrissat B."/>
            <person name="Grigoriev I.V."/>
            <person name="Hibbett D.S."/>
            <person name="Martin F."/>
        </authorList>
    </citation>
    <scope>NUCLEOTIDE SEQUENCE [LARGE SCALE GENOMIC DNA]</scope>
    <source>
        <strain evidence="2">Marx 270</strain>
    </source>
</reference>
<dbReference type="HOGENOM" id="CLU_115520_0_0_1"/>
<keyword evidence="2" id="KW-1185">Reference proteome</keyword>
<reference evidence="1 2" key="1">
    <citation type="submission" date="2014-04" db="EMBL/GenBank/DDBJ databases">
        <authorList>
            <consortium name="DOE Joint Genome Institute"/>
            <person name="Kuo A."/>
            <person name="Kohler A."/>
            <person name="Costa M.D."/>
            <person name="Nagy L.G."/>
            <person name="Floudas D."/>
            <person name="Copeland A."/>
            <person name="Barry K.W."/>
            <person name="Cichocki N."/>
            <person name="Veneault-Fourrey C."/>
            <person name="LaButti K."/>
            <person name="Lindquist E.A."/>
            <person name="Lipzen A."/>
            <person name="Lundell T."/>
            <person name="Morin E."/>
            <person name="Murat C."/>
            <person name="Sun H."/>
            <person name="Tunlid A."/>
            <person name="Henrissat B."/>
            <person name="Grigoriev I.V."/>
            <person name="Hibbett D.S."/>
            <person name="Martin F."/>
            <person name="Nordberg H.P."/>
            <person name="Cantor M.N."/>
            <person name="Hua S.X."/>
        </authorList>
    </citation>
    <scope>NUCLEOTIDE SEQUENCE [LARGE SCALE GENOMIC DNA]</scope>
    <source>
        <strain evidence="1 2">Marx 270</strain>
    </source>
</reference>
<sequence length="206" mass="23331">MTLLPPAIQPTSTPAAQPYLSTFDLQPTQTQFRMPWVVQLSDVSFSMSLPSRIGPQRIKTHTSTSLLGVVIPDVPVLHPNGTQTPKSDSWRDIVRHWMEGEPRLGLHISLKDWPYHYYNGKSSCQFNTKYSQRRVITTEFLDEFQGDEEIFLKVYGSAVSQGHTKLLKAILATCKWYCGAREHHCHLTSEEVCDPSSILQGSSEQQ</sequence>
<evidence type="ECO:0000313" key="1">
    <source>
        <dbReference type="EMBL" id="KIO07403.1"/>
    </source>
</evidence>
<name>A0A0C3JEB0_PISTI</name>
<dbReference type="InParanoid" id="A0A0C3JEB0"/>
<dbReference type="OrthoDB" id="2658193at2759"/>
<dbReference type="Proteomes" id="UP000054217">
    <property type="component" value="Unassembled WGS sequence"/>
</dbReference>
<dbReference type="AlphaFoldDB" id="A0A0C3JEB0"/>
<gene>
    <name evidence="1" type="ORF">M404DRAFT_23907</name>
</gene>
<proteinExistence type="predicted"/>
<dbReference type="EMBL" id="KN831960">
    <property type="protein sequence ID" value="KIO07403.1"/>
    <property type="molecule type" value="Genomic_DNA"/>
</dbReference>
<dbReference type="STRING" id="870435.A0A0C3JEB0"/>
<evidence type="ECO:0000313" key="2">
    <source>
        <dbReference type="Proteomes" id="UP000054217"/>
    </source>
</evidence>